<organism evidence="1">
    <name type="scientific">Anguilla anguilla</name>
    <name type="common">European freshwater eel</name>
    <name type="synonym">Muraena anguilla</name>
    <dbReference type="NCBI Taxonomy" id="7936"/>
    <lineage>
        <taxon>Eukaryota</taxon>
        <taxon>Metazoa</taxon>
        <taxon>Chordata</taxon>
        <taxon>Craniata</taxon>
        <taxon>Vertebrata</taxon>
        <taxon>Euteleostomi</taxon>
        <taxon>Actinopterygii</taxon>
        <taxon>Neopterygii</taxon>
        <taxon>Teleostei</taxon>
        <taxon>Anguilliformes</taxon>
        <taxon>Anguillidae</taxon>
        <taxon>Anguilla</taxon>
    </lineage>
</organism>
<name>A0A0E9VTC9_ANGAN</name>
<proteinExistence type="predicted"/>
<accession>A0A0E9VTC9</accession>
<protein>
    <submittedName>
        <fullName evidence="1">Uncharacterized protein</fullName>
    </submittedName>
</protein>
<reference evidence="1" key="1">
    <citation type="submission" date="2014-11" db="EMBL/GenBank/DDBJ databases">
        <authorList>
            <person name="Amaro Gonzalez C."/>
        </authorList>
    </citation>
    <scope>NUCLEOTIDE SEQUENCE</scope>
</reference>
<reference evidence="1" key="2">
    <citation type="journal article" date="2015" name="Fish Shellfish Immunol.">
        <title>Early steps in the European eel (Anguilla anguilla)-Vibrio vulnificus interaction in the gills: Role of the RtxA13 toxin.</title>
        <authorList>
            <person name="Callol A."/>
            <person name="Pajuelo D."/>
            <person name="Ebbesson L."/>
            <person name="Teles M."/>
            <person name="MacKenzie S."/>
            <person name="Amaro C."/>
        </authorList>
    </citation>
    <scope>NUCLEOTIDE SEQUENCE</scope>
</reference>
<evidence type="ECO:0000313" key="1">
    <source>
        <dbReference type="EMBL" id="JAH81302.1"/>
    </source>
</evidence>
<dbReference type="AlphaFoldDB" id="A0A0E9VTC9"/>
<dbReference type="EMBL" id="GBXM01027275">
    <property type="protein sequence ID" value="JAH81302.1"/>
    <property type="molecule type" value="Transcribed_RNA"/>
</dbReference>
<sequence>MTSGTDYQNTDLRSALYRVLAKEEVM</sequence>